<keyword evidence="5 6" id="KW-0961">Cell wall biogenesis/degradation</keyword>
<gene>
    <name evidence="10" type="ORF">SAMN04489812_1861</name>
</gene>
<keyword evidence="8" id="KW-0472">Membrane</keyword>
<dbReference type="RefSeq" id="WP_091523357.1">
    <property type="nucleotide sequence ID" value="NZ_LT629772.1"/>
</dbReference>
<dbReference type="SUPFAM" id="SSF141523">
    <property type="entry name" value="L,D-transpeptidase catalytic domain-like"/>
    <property type="match status" value="1"/>
</dbReference>
<evidence type="ECO:0000256" key="1">
    <source>
        <dbReference type="ARBA" id="ARBA00004752"/>
    </source>
</evidence>
<evidence type="ECO:0000313" key="10">
    <source>
        <dbReference type="EMBL" id="SDS42224.1"/>
    </source>
</evidence>
<feature type="domain" description="L,D-TPase catalytic" evidence="9">
    <location>
        <begin position="174"/>
        <end position="286"/>
    </location>
</feature>
<dbReference type="PANTHER" id="PTHR30582">
    <property type="entry name" value="L,D-TRANSPEPTIDASE"/>
    <property type="match status" value="1"/>
</dbReference>
<evidence type="ECO:0000256" key="7">
    <source>
        <dbReference type="SAM" id="MobiDB-lite"/>
    </source>
</evidence>
<dbReference type="OrthoDB" id="8887048at2"/>
<dbReference type="InterPro" id="IPR050979">
    <property type="entry name" value="LD-transpeptidase"/>
</dbReference>
<dbReference type="InterPro" id="IPR005490">
    <property type="entry name" value="LD_TPept_cat_dom"/>
</dbReference>
<dbReference type="InterPro" id="IPR038063">
    <property type="entry name" value="Transpep_catalytic_dom"/>
</dbReference>
<evidence type="ECO:0000259" key="9">
    <source>
        <dbReference type="PROSITE" id="PS52029"/>
    </source>
</evidence>
<evidence type="ECO:0000256" key="3">
    <source>
        <dbReference type="ARBA" id="ARBA00022960"/>
    </source>
</evidence>
<dbReference type="InterPro" id="IPR036366">
    <property type="entry name" value="PGBDSf"/>
</dbReference>
<dbReference type="UniPathway" id="UPA00219"/>
<dbReference type="Gene3D" id="1.10.101.10">
    <property type="entry name" value="PGBD-like superfamily/PGBD"/>
    <property type="match status" value="1"/>
</dbReference>
<dbReference type="AlphaFoldDB" id="A0A1H1S2Q2"/>
<dbReference type="Pfam" id="PF03734">
    <property type="entry name" value="YkuD"/>
    <property type="match status" value="1"/>
</dbReference>
<dbReference type="GO" id="GO:0008360">
    <property type="term" value="P:regulation of cell shape"/>
    <property type="evidence" value="ECO:0007669"/>
    <property type="project" value="UniProtKB-UniRule"/>
</dbReference>
<keyword evidence="8" id="KW-0812">Transmembrane</keyword>
<evidence type="ECO:0000256" key="5">
    <source>
        <dbReference type="ARBA" id="ARBA00023316"/>
    </source>
</evidence>
<dbReference type="CDD" id="cd16913">
    <property type="entry name" value="YkuD_like"/>
    <property type="match status" value="1"/>
</dbReference>
<feature type="compositionally biased region" description="Low complexity" evidence="7">
    <location>
        <begin position="148"/>
        <end position="164"/>
    </location>
</feature>
<feature type="transmembrane region" description="Helical" evidence="8">
    <location>
        <begin position="38"/>
        <end position="58"/>
    </location>
</feature>
<keyword evidence="2" id="KW-0808">Transferase</keyword>
<feature type="active site" description="Proton donor/acceptor" evidence="6">
    <location>
        <position position="244"/>
    </location>
</feature>
<evidence type="ECO:0000256" key="2">
    <source>
        <dbReference type="ARBA" id="ARBA00022679"/>
    </source>
</evidence>
<dbReference type="PROSITE" id="PS52029">
    <property type="entry name" value="LD_TPASE"/>
    <property type="match status" value="1"/>
</dbReference>
<feature type="active site" description="Nucleophile" evidence="6">
    <location>
        <position position="261"/>
    </location>
</feature>
<protein>
    <submittedName>
        <fullName evidence="10">L,D-transpeptidase catalytic domain</fullName>
    </submittedName>
</protein>
<feature type="region of interest" description="Disordered" evidence="7">
    <location>
        <begin position="144"/>
        <end position="165"/>
    </location>
</feature>
<evidence type="ECO:0000313" key="11">
    <source>
        <dbReference type="Proteomes" id="UP000199103"/>
    </source>
</evidence>
<dbReference type="InterPro" id="IPR036365">
    <property type="entry name" value="PGBD-like_sf"/>
</dbReference>
<sequence>MTRLAPDTSQDDVSIDADGVTVAHDSTRARTRSPLRTAGRILVGGMVAIMMALGLLAATDAPAAQAKSTYITTKYQAPRYGQTNTAVRNLQLRLADVDMLKSKYVTSYFGDITQGAVKDFRASVGLKRGKGKVTKKMWKKLVKKSGKVKASGGSKGSSGNSASGIDKRCKVSGRVLCIDKTQRKVRYMVSGKVIKTMDARFGCSNSPTREGNWKIFRKVRHDVSYQYNSPMPFSMYFSGGEAVHYSSDFAARGYNGCSHGCVNIRDKKTLKYVYNRIRVGDRAVVYWS</sequence>
<evidence type="ECO:0000256" key="8">
    <source>
        <dbReference type="SAM" id="Phobius"/>
    </source>
</evidence>
<keyword evidence="11" id="KW-1185">Reference proteome</keyword>
<dbReference type="SUPFAM" id="SSF47090">
    <property type="entry name" value="PGBD-like"/>
    <property type="match status" value="1"/>
</dbReference>
<organism evidence="10 11">
    <name type="scientific">Microlunatus soli</name>
    <dbReference type="NCBI Taxonomy" id="630515"/>
    <lineage>
        <taxon>Bacteria</taxon>
        <taxon>Bacillati</taxon>
        <taxon>Actinomycetota</taxon>
        <taxon>Actinomycetes</taxon>
        <taxon>Propionibacteriales</taxon>
        <taxon>Propionibacteriaceae</taxon>
        <taxon>Microlunatus</taxon>
    </lineage>
</organism>
<dbReference type="GO" id="GO:0071555">
    <property type="term" value="P:cell wall organization"/>
    <property type="evidence" value="ECO:0007669"/>
    <property type="project" value="UniProtKB-UniRule"/>
</dbReference>
<dbReference type="PANTHER" id="PTHR30582:SF33">
    <property type="entry name" value="EXPORTED PROTEIN"/>
    <property type="match status" value="1"/>
</dbReference>
<dbReference type="Gene3D" id="2.40.440.10">
    <property type="entry name" value="L,D-transpeptidase catalytic domain-like"/>
    <property type="match status" value="1"/>
</dbReference>
<evidence type="ECO:0000256" key="6">
    <source>
        <dbReference type="PROSITE-ProRule" id="PRU01373"/>
    </source>
</evidence>
<dbReference type="GO" id="GO:0016740">
    <property type="term" value="F:transferase activity"/>
    <property type="evidence" value="ECO:0007669"/>
    <property type="project" value="UniProtKB-KW"/>
</dbReference>
<dbReference type="GO" id="GO:0018104">
    <property type="term" value="P:peptidoglycan-protein cross-linking"/>
    <property type="evidence" value="ECO:0007669"/>
    <property type="project" value="TreeGrafter"/>
</dbReference>
<accession>A0A1H1S2Q2</accession>
<dbReference type="GO" id="GO:0005576">
    <property type="term" value="C:extracellular region"/>
    <property type="evidence" value="ECO:0007669"/>
    <property type="project" value="TreeGrafter"/>
</dbReference>
<keyword evidence="8" id="KW-1133">Transmembrane helix</keyword>
<keyword evidence="3 6" id="KW-0133">Cell shape</keyword>
<name>A0A1H1S2Q2_9ACTN</name>
<reference evidence="10 11" key="1">
    <citation type="submission" date="2016-10" db="EMBL/GenBank/DDBJ databases">
        <authorList>
            <person name="de Groot N.N."/>
        </authorList>
    </citation>
    <scope>NUCLEOTIDE SEQUENCE [LARGE SCALE GENOMIC DNA]</scope>
    <source>
        <strain evidence="10 11">DSM 21800</strain>
    </source>
</reference>
<keyword evidence="4 6" id="KW-0573">Peptidoglycan synthesis</keyword>
<dbReference type="Proteomes" id="UP000199103">
    <property type="component" value="Chromosome I"/>
</dbReference>
<dbReference type="GO" id="GO:0071972">
    <property type="term" value="F:peptidoglycan L,D-transpeptidase activity"/>
    <property type="evidence" value="ECO:0007669"/>
    <property type="project" value="TreeGrafter"/>
</dbReference>
<dbReference type="EMBL" id="LT629772">
    <property type="protein sequence ID" value="SDS42224.1"/>
    <property type="molecule type" value="Genomic_DNA"/>
</dbReference>
<proteinExistence type="predicted"/>
<dbReference type="STRING" id="630515.SAMN04489812_1861"/>
<comment type="pathway">
    <text evidence="1 6">Cell wall biogenesis; peptidoglycan biosynthesis.</text>
</comment>
<evidence type="ECO:0000256" key="4">
    <source>
        <dbReference type="ARBA" id="ARBA00022984"/>
    </source>
</evidence>